<keyword evidence="3" id="KW-1185">Reference proteome</keyword>
<accession>A0A4S8JRX9</accession>
<reference evidence="2 3" key="1">
    <citation type="journal article" date="2019" name="Nat. Plants">
        <title>Genome sequencing of Musa balbisiana reveals subgenome evolution and function divergence in polyploid bananas.</title>
        <authorList>
            <person name="Yao X."/>
        </authorList>
    </citation>
    <scope>NUCLEOTIDE SEQUENCE [LARGE SCALE GENOMIC DNA]</scope>
    <source>
        <strain evidence="3">cv. DH-PKW</strain>
        <tissue evidence="2">Leaves</tissue>
    </source>
</reference>
<sequence>MRRQPPEAKIQSSIHPPAAATSRDSSLMRRQPPEAKIQSSIHPPAAATSRGATEGGLQPQPWPS</sequence>
<organism evidence="2 3">
    <name type="scientific">Musa balbisiana</name>
    <name type="common">Banana</name>
    <dbReference type="NCBI Taxonomy" id="52838"/>
    <lineage>
        <taxon>Eukaryota</taxon>
        <taxon>Viridiplantae</taxon>
        <taxon>Streptophyta</taxon>
        <taxon>Embryophyta</taxon>
        <taxon>Tracheophyta</taxon>
        <taxon>Spermatophyta</taxon>
        <taxon>Magnoliopsida</taxon>
        <taxon>Liliopsida</taxon>
        <taxon>Zingiberales</taxon>
        <taxon>Musaceae</taxon>
        <taxon>Musa</taxon>
    </lineage>
</organism>
<dbReference type="Proteomes" id="UP000317650">
    <property type="component" value="Chromosome 1"/>
</dbReference>
<evidence type="ECO:0000313" key="3">
    <source>
        <dbReference type="Proteomes" id="UP000317650"/>
    </source>
</evidence>
<name>A0A4S8JRX9_MUSBA</name>
<dbReference type="EMBL" id="PYDT01000004">
    <property type="protein sequence ID" value="THU64823.1"/>
    <property type="molecule type" value="Genomic_DNA"/>
</dbReference>
<evidence type="ECO:0000313" key="2">
    <source>
        <dbReference type="EMBL" id="THU64823.1"/>
    </source>
</evidence>
<feature type="region of interest" description="Disordered" evidence="1">
    <location>
        <begin position="1"/>
        <end position="64"/>
    </location>
</feature>
<gene>
    <name evidence="2" type="ORF">C4D60_Mb01t30510</name>
</gene>
<evidence type="ECO:0000256" key="1">
    <source>
        <dbReference type="SAM" id="MobiDB-lite"/>
    </source>
</evidence>
<comment type="caution">
    <text evidence="2">The sequence shown here is derived from an EMBL/GenBank/DDBJ whole genome shotgun (WGS) entry which is preliminary data.</text>
</comment>
<proteinExistence type="predicted"/>
<dbReference type="AlphaFoldDB" id="A0A4S8JRX9"/>
<protein>
    <submittedName>
        <fullName evidence="2">Uncharacterized protein</fullName>
    </submittedName>
</protein>